<name>S4VV14_9VIRU</name>
<sequence length="65" mass="7845">MGRLLDEEKNAIFGFWERRQYDRYRAMIYHECPSPLRLLRNHWFELSALGVACAYMVHLVCSPRQ</sequence>
<proteinExistence type="predicted"/>
<protein>
    <submittedName>
        <fullName evidence="1">Uncharacterized protein</fullName>
    </submittedName>
</protein>
<organism evidence="1 2">
    <name type="scientific">Pandoravirus salinus</name>
    <dbReference type="NCBI Taxonomy" id="1349410"/>
    <lineage>
        <taxon>Viruses</taxon>
        <taxon>Pandoravirus</taxon>
    </lineage>
</organism>
<dbReference type="RefSeq" id="YP_008437278.1">
    <property type="nucleotide sequence ID" value="NC_022098.1"/>
</dbReference>
<keyword evidence="2" id="KW-1185">Reference proteome</keyword>
<accession>S4VV14</accession>
<dbReference type="KEGG" id="vg:16605995"/>
<gene>
    <name evidence="1" type="ORF">psal_cds_453</name>
</gene>
<evidence type="ECO:0000313" key="1">
    <source>
        <dbReference type="EMBL" id="AGO84208.1"/>
    </source>
</evidence>
<dbReference type="GeneID" id="16605995"/>
<dbReference type="Proteomes" id="UP000204584">
    <property type="component" value="Segment"/>
</dbReference>
<reference evidence="1 2" key="1">
    <citation type="journal article" date="2013" name="Science">
        <title>Pandoraviruses: amoeba viruses with genomes up to 2.5 Mb reaching that of parasitic eukaryotes.</title>
        <authorList>
            <person name="Philippe N."/>
            <person name="Legendre M."/>
            <person name="Doutre G."/>
            <person name="Coute Y."/>
            <person name="Poirot O."/>
            <person name="Lescot M."/>
            <person name="Arslan D."/>
            <person name="Seltzer V."/>
            <person name="Bertaux L."/>
            <person name="Bruley C."/>
            <person name="Garin J."/>
            <person name="Claverie J.M."/>
            <person name="Abergel C."/>
        </authorList>
    </citation>
    <scope>NUCLEOTIDE SEQUENCE [LARGE SCALE GENOMIC DNA]</scope>
</reference>
<evidence type="ECO:0000313" key="2">
    <source>
        <dbReference type="Proteomes" id="UP000204584"/>
    </source>
</evidence>
<dbReference type="EMBL" id="KC977571">
    <property type="protein sequence ID" value="AGO84208.1"/>
    <property type="molecule type" value="Genomic_DNA"/>
</dbReference>